<sequence length="710" mass="78749">MNAQGQFLNPPGFDQQMPVDDFWHQPQYTIYSEAAQPTQPAPFFQSYYGEIPDYGNQLKASGTDTFSGQPLYPHYQPPNPPHELYSFAQRTRPAQAPMPPLKRQRINEPSQTQSSKKDLENGQDTATQSECCSSCPSGVLCDEPNCGAICDKTDCDEVVEEVVPCTRKSCAQPVCPNPCLNVAVKQQEASLSNGIVPTERRISSWENTQWNPQVPRAMSQGSHSLDGLLDPALEVFDGPEHTPASGSPAPTTPSMAKNVDTPHSPNREAPTPHNNLFAPQATPAGELSGTGALFNPATGAQWQNFGQGNNSNFEFMFQCAWSGCGQPFVSQHDYFSHFHRDHIDPQMTFDCPAQADTCPSPITANPLEHLQNDHGYNFNMGTGGFSCPAPNCPQGETFLNPAMLHNHFDIAHAIPVHGSLQCLVDTCGNNFQDYNRLWEHVTMEHQIPQQPKDSDIDLGLPTAPVPVSELVEPQSNVSTAKVDGDVEQEGNEDLHICKWKLQLGVVCSMECESEDALQKHIKTAHLDLLDKRSGYKCQWEGCNREEKVPKDKVGFTQRGKLERHMATHTNYKSSRCDWPGCGRLFSAPQAMRQHYLLHTGEKPWECKHCGKKFPQQSACTIHERTHTKEKPLECNICGMKFSESSNLSKHRRTHEEKQSHECTFPGCGKSFCRLDQLRRHRGVHRRKGGGEDEESVTGSSKSGGESSGTA</sequence>
<feature type="domain" description="C2H2-type" evidence="7">
    <location>
        <begin position="632"/>
        <end position="659"/>
    </location>
</feature>
<evidence type="ECO:0000313" key="9">
    <source>
        <dbReference type="Proteomes" id="UP000184330"/>
    </source>
</evidence>
<feature type="domain" description="C2H2-type" evidence="7">
    <location>
        <begin position="660"/>
        <end position="689"/>
    </location>
</feature>
<dbReference type="Pfam" id="PF00096">
    <property type="entry name" value="zf-C2H2"/>
    <property type="match status" value="2"/>
</dbReference>
<reference evidence="8 9" key="1">
    <citation type="submission" date="2016-03" db="EMBL/GenBank/DDBJ databases">
        <authorList>
            <person name="Ploux O."/>
        </authorList>
    </citation>
    <scope>NUCLEOTIDE SEQUENCE [LARGE SCALE GENOMIC DNA]</scope>
    <source>
        <strain evidence="8 9">UAMH 11012</strain>
    </source>
</reference>
<keyword evidence="3 5" id="KW-0863">Zinc-finger</keyword>
<keyword evidence="2" id="KW-0677">Repeat</keyword>
<dbReference type="Gene3D" id="3.30.160.60">
    <property type="entry name" value="Classic Zinc Finger"/>
    <property type="match status" value="5"/>
</dbReference>
<dbReference type="GO" id="GO:0005634">
    <property type="term" value="C:nucleus"/>
    <property type="evidence" value="ECO:0007669"/>
    <property type="project" value="UniProtKB-ARBA"/>
</dbReference>
<feature type="compositionally biased region" description="Low complexity" evidence="6">
    <location>
        <begin position="242"/>
        <end position="256"/>
    </location>
</feature>
<proteinExistence type="predicted"/>
<evidence type="ECO:0000259" key="7">
    <source>
        <dbReference type="PROSITE" id="PS50157"/>
    </source>
</evidence>
<feature type="region of interest" description="Disordered" evidence="6">
    <location>
        <begin position="58"/>
        <end position="122"/>
    </location>
</feature>
<feature type="domain" description="C2H2-type" evidence="7">
    <location>
        <begin position="574"/>
        <end position="603"/>
    </location>
</feature>
<gene>
    <name evidence="8" type="ORF">PAC_10981</name>
</gene>
<dbReference type="PROSITE" id="PS00028">
    <property type="entry name" value="ZINC_FINGER_C2H2_1"/>
    <property type="match status" value="6"/>
</dbReference>
<keyword evidence="1" id="KW-0479">Metal-binding</keyword>
<name>A0A1L7X7T1_9HELO</name>
<feature type="compositionally biased region" description="Polar residues" evidence="6">
    <location>
        <begin position="58"/>
        <end position="68"/>
    </location>
</feature>
<dbReference type="GO" id="GO:0008270">
    <property type="term" value="F:zinc ion binding"/>
    <property type="evidence" value="ECO:0007669"/>
    <property type="project" value="UniProtKB-KW"/>
</dbReference>
<dbReference type="InterPro" id="IPR036236">
    <property type="entry name" value="Znf_C2H2_sf"/>
</dbReference>
<dbReference type="FunFam" id="3.30.160.60:FF:000016">
    <property type="entry name" value="zinc finger protein 37 homolog"/>
    <property type="match status" value="1"/>
</dbReference>
<dbReference type="SUPFAM" id="SSF57667">
    <property type="entry name" value="beta-beta-alpha zinc fingers"/>
    <property type="match status" value="3"/>
</dbReference>
<evidence type="ECO:0000256" key="6">
    <source>
        <dbReference type="SAM" id="MobiDB-lite"/>
    </source>
</evidence>
<dbReference type="AlphaFoldDB" id="A0A1L7X7T1"/>
<dbReference type="GO" id="GO:0000978">
    <property type="term" value="F:RNA polymerase II cis-regulatory region sequence-specific DNA binding"/>
    <property type="evidence" value="ECO:0007669"/>
    <property type="project" value="TreeGrafter"/>
</dbReference>
<dbReference type="Proteomes" id="UP000184330">
    <property type="component" value="Unassembled WGS sequence"/>
</dbReference>
<dbReference type="SMART" id="SM00355">
    <property type="entry name" value="ZnF_C2H2"/>
    <property type="match status" value="9"/>
</dbReference>
<dbReference type="PANTHER" id="PTHR19818">
    <property type="entry name" value="ZINC FINGER PROTEIN ZIC AND GLI"/>
    <property type="match status" value="1"/>
</dbReference>
<keyword evidence="4" id="KW-0862">Zinc</keyword>
<dbReference type="PROSITE" id="PS50157">
    <property type="entry name" value="ZINC_FINGER_C2H2_2"/>
    <property type="match status" value="4"/>
</dbReference>
<dbReference type="GO" id="GO:0000981">
    <property type="term" value="F:DNA-binding transcription factor activity, RNA polymerase II-specific"/>
    <property type="evidence" value="ECO:0007669"/>
    <property type="project" value="TreeGrafter"/>
</dbReference>
<protein>
    <submittedName>
        <fullName evidence="8">Related to zinc finger protein 177</fullName>
    </submittedName>
</protein>
<evidence type="ECO:0000313" key="8">
    <source>
        <dbReference type="EMBL" id="CZR61085.1"/>
    </source>
</evidence>
<dbReference type="EMBL" id="FJOG01000017">
    <property type="protein sequence ID" value="CZR61085.1"/>
    <property type="molecule type" value="Genomic_DNA"/>
</dbReference>
<dbReference type="PANTHER" id="PTHR19818:SF139">
    <property type="entry name" value="PAIR-RULE PROTEIN ODD-PAIRED"/>
    <property type="match status" value="1"/>
</dbReference>
<dbReference type="OrthoDB" id="3437960at2759"/>
<evidence type="ECO:0000256" key="3">
    <source>
        <dbReference type="ARBA" id="ARBA00022771"/>
    </source>
</evidence>
<feature type="region of interest" description="Disordered" evidence="6">
    <location>
        <begin position="681"/>
        <end position="710"/>
    </location>
</feature>
<accession>A0A1L7X7T1</accession>
<feature type="domain" description="C2H2-type" evidence="7">
    <location>
        <begin position="604"/>
        <end position="631"/>
    </location>
</feature>
<evidence type="ECO:0000256" key="4">
    <source>
        <dbReference type="ARBA" id="ARBA00022833"/>
    </source>
</evidence>
<feature type="compositionally biased region" description="Low complexity" evidence="6">
    <location>
        <begin position="696"/>
        <end position="710"/>
    </location>
</feature>
<dbReference type="InterPro" id="IPR050329">
    <property type="entry name" value="GLI_C2H2-zinc-finger"/>
</dbReference>
<organism evidence="8 9">
    <name type="scientific">Phialocephala subalpina</name>
    <dbReference type="NCBI Taxonomy" id="576137"/>
    <lineage>
        <taxon>Eukaryota</taxon>
        <taxon>Fungi</taxon>
        <taxon>Dikarya</taxon>
        <taxon>Ascomycota</taxon>
        <taxon>Pezizomycotina</taxon>
        <taxon>Leotiomycetes</taxon>
        <taxon>Helotiales</taxon>
        <taxon>Mollisiaceae</taxon>
        <taxon>Phialocephala</taxon>
        <taxon>Phialocephala fortinii species complex</taxon>
    </lineage>
</organism>
<dbReference type="GO" id="GO:0045944">
    <property type="term" value="P:positive regulation of transcription by RNA polymerase II"/>
    <property type="evidence" value="ECO:0007669"/>
    <property type="project" value="UniProtKB-ARBA"/>
</dbReference>
<keyword evidence="9" id="KW-1185">Reference proteome</keyword>
<evidence type="ECO:0000256" key="1">
    <source>
        <dbReference type="ARBA" id="ARBA00022723"/>
    </source>
</evidence>
<evidence type="ECO:0000256" key="2">
    <source>
        <dbReference type="ARBA" id="ARBA00022737"/>
    </source>
</evidence>
<dbReference type="FunFam" id="3.30.160.60:FF:002343">
    <property type="entry name" value="Zinc finger protein 33A"/>
    <property type="match status" value="1"/>
</dbReference>
<feature type="region of interest" description="Disordered" evidence="6">
    <location>
        <begin position="237"/>
        <end position="295"/>
    </location>
</feature>
<dbReference type="STRING" id="576137.A0A1L7X7T1"/>
<evidence type="ECO:0000256" key="5">
    <source>
        <dbReference type="PROSITE-ProRule" id="PRU00042"/>
    </source>
</evidence>
<dbReference type="InterPro" id="IPR013087">
    <property type="entry name" value="Znf_C2H2_type"/>
</dbReference>